<dbReference type="EMBL" id="UHDS01000001">
    <property type="protein sequence ID" value="SUM56192.1"/>
    <property type="molecule type" value="Genomic_DNA"/>
</dbReference>
<evidence type="ECO:0000313" key="5">
    <source>
        <dbReference type="Proteomes" id="UP000664081"/>
    </source>
</evidence>
<dbReference type="Proteomes" id="UP000254412">
    <property type="component" value="Unassembled WGS sequence"/>
</dbReference>
<evidence type="ECO:0000313" key="2">
    <source>
        <dbReference type="EMBL" id="MBO1227629.1"/>
    </source>
</evidence>
<dbReference type="AlphaFoldDB" id="A0A380GP90"/>
<sequence length="70" mass="8025">MDPLLLVLFGIVFVYVSASNSTILLQNKLIKKSRTEDAAPMNGKQFRFMWCLYAIMAIGFYILLVKMSIF</sequence>
<keyword evidence="5" id="KW-1185">Reference proteome</keyword>
<keyword evidence="1" id="KW-0812">Transmembrane</keyword>
<dbReference type="EMBL" id="JAFNLT010000008">
    <property type="protein sequence ID" value="MBO1227629.1"/>
    <property type="molecule type" value="Genomic_DNA"/>
</dbReference>
<gene>
    <name evidence="2" type="ORF">J3T88_09975</name>
    <name evidence="3" type="ORF">NCTC13834_02598</name>
</gene>
<evidence type="ECO:0000256" key="1">
    <source>
        <dbReference type="SAM" id="Phobius"/>
    </source>
</evidence>
<feature type="transmembrane region" description="Helical" evidence="1">
    <location>
        <begin position="6"/>
        <end position="25"/>
    </location>
</feature>
<protein>
    <submittedName>
        <fullName evidence="3">Uncharacterized protein</fullName>
    </submittedName>
</protein>
<dbReference type="Proteomes" id="UP000664081">
    <property type="component" value="Unassembled WGS sequence"/>
</dbReference>
<accession>A0A380GP90</accession>
<name>A0A380GP90_9STAP</name>
<keyword evidence="1" id="KW-1133">Transmembrane helix</keyword>
<proteinExistence type="predicted"/>
<reference evidence="3 4" key="1">
    <citation type="submission" date="2018-06" db="EMBL/GenBank/DDBJ databases">
        <authorList>
            <consortium name="Pathogen Informatics"/>
            <person name="Doyle S."/>
        </authorList>
    </citation>
    <scope>NUCLEOTIDE SEQUENCE [LARGE SCALE GENOMIC DNA]</scope>
    <source>
        <strain evidence="3 4">NCTC13834</strain>
    </source>
</reference>
<organism evidence="3 4">
    <name type="scientific">Staphylococcus nepalensis</name>
    <dbReference type="NCBI Taxonomy" id="214473"/>
    <lineage>
        <taxon>Bacteria</taxon>
        <taxon>Bacillati</taxon>
        <taxon>Bacillota</taxon>
        <taxon>Bacilli</taxon>
        <taxon>Bacillales</taxon>
        <taxon>Staphylococcaceae</taxon>
        <taxon>Staphylococcus</taxon>
    </lineage>
</organism>
<dbReference type="RefSeq" id="WP_103372913.1">
    <property type="nucleotide sequence ID" value="NZ_BMCF01000003.1"/>
</dbReference>
<evidence type="ECO:0000313" key="3">
    <source>
        <dbReference type="EMBL" id="SUM56192.1"/>
    </source>
</evidence>
<reference evidence="2 5" key="2">
    <citation type="submission" date="2021-03" db="EMBL/GenBank/DDBJ databases">
        <title>Staphylococci and Mammaliicocci in bats.</title>
        <authorList>
            <person name="Fountain K."/>
        </authorList>
    </citation>
    <scope>NUCLEOTIDE SEQUENCE [LARGE SCALE GENOMIC DNA]</scope>
    <source>
        <strain evidence="2 5">18_1_E_SW</strain>
    </source>
</reference>
<evidence type="ECO:0000313" key="4">
    <source>
        <dbReference type="Proteomes" id="UP000254412"/>
    </source>
</evidence>
<feature type="transmembrane region" description="Helical" evidence="1">
    <location>
        <begin position="46"/>
        <end position="64"/>
    </location>
</feature>
<keyword evidence="1" id="KW-0472">Membrane</keyword>